<proteinExistence type="predicted"/>
<organism evidence="3">
    <name type="scientific">Halorubrum lacusprofundi</name>
    <dbReference type="NCBI Taxonomy" id="2247"/>
    <lineage>
        <taxon>Archaea</taxon>
        <taxon>Methanobacteriati</taxon>
        <taxon>Methanobacteriota</taxon>
        <taxon>Stenosarchaea group</taxon>
        <taxon>Halobacteria</taxon>
        <taxon>Halobacteriales</taxon>
        <taxon>Haloferacaceae</taxon>
        <taxon>Halorubrum</taxon>
    </lineage>
</organism>
<evidence type="ECO:0000256" key="2">
    <source>
        <dbReference type="SAM" id="MobiDB-lite"/>
    </source>
</evidence>
<keyword evidence="1" id="KW-0175">Coiled coil</keyword>
<feature type="compositionally biased region" description="Acidic residues" evidence="2">
    <location>
        <begin position="567"/>
        <end position="577"/>
    </location>
</feature>
<dbReference type="AlphaFoldDB" id="A0A218KRW4"/>
<evidence type="ECO:0000256" key="1">
    <source>
        <dbReference type="SAM" id="Coils"/>
    </source>
</evidence>
<evidence type="ECO:0000313" key="3">
    <source>
        <dbReference type="EMBL" id="AQM75290.1"/>
    </source>
</evidence>
<protein>
    <submittedName>
        <fullName evidence="3">Uncharacterized protein</fullName>
    </submittedName>
</protein>
<dbReference type="EMBL" id="KX687704">
    <property type="protein sequence ID" value="AQM75290.1"/>
    <property type="molecule type" value="Genomic_DNA"/>
</dbReference>
<reference evidence="3" key="1">
    <citation type="journal article" date="2017" name="Nat. Microbiol.">
        <title>A plasmid from an Antarctic haloarchaeon uses specialized membrane vesicles to disseminate and infect plasmid-free cells.</title>
        <authorList>
            <person name="Erdmann S."/>
            <person name="Tschitschko B."/>
            <person name="Zhong L."/>
            <person name="Raftery M.J."/>
            <person name="Cavicchioli R."/>
        </authorList>
    </citation>
    <scope>NUCLEOTIDE SEQUENCE</scope>
    <source>
        <strain evidence="3">R1S1</strain>
        <plasmid evidence="3">pR1SE</plasmid>
    </source>
</reference>
<keyword evidence="3" id="KW-0614">Plasmid</keyword>
<feature type="region of interest" description="Disordered" evidence="2">
    <location>
        <begin position="172"/>
        <end position="209"/>
    </location>
</feature>
<sequence length="577" mass="64731">MISALDIFITLNKYHVGIYIVVTARFYKTCQYTIILMSSPRDTLDDVRFSELVSEGSDIPAVADRLKSIAAAEREMGRETTVDELLAQSRRNDAAYLMPSDIEKAEWVADLYEREDRPDEHARDFHYRLVSGEYKRRNGEPYVNSDTCWKELNEALKWARILRHIEPGEMENTRNHTVTPTAFDDVDRPLPESGPSLDDASASVDVDDGFRRPKIPQEVTLARELFDGADEFIATAAKMIADQTFRRVYFSESAEQRYYIEIWCEKSGVVPEDLAGEYGATIRESGQGEFSLGMVEEAVTIASKRDQDLAVVVVSDYDAAGADIPISGARKIEVLAALKGIEAEVVQGAVTKEQVEEYGIPGNPSASKVPKGLEEGVRGAKGYETQKELFREYAGQFPVELQGFTSVAPDAFENELEESLATFYDADLGDRIKSEVREARERAQQRLVDAFEEHRAEIQDALDELHQGLDRYDDEMGPHVDAAIDGLEQLAAEEKRVRDECGIRERRDRVEGVVDRVDHRAVVAEVDVPVPTPDTPGVDDPILDTRRSFLEQLNAYKRHNMRSGSDDASDGIDDSEE</sequence>
<geneLocation type="plasmid" evidence="3">
    <name>pR1SE</name>
</geneLocation>
<name>A0A218KRW4_9EURY</name>
<feature type="region of interest" description="Disordered" evidence="2">
    <location>
        <begin position="557"/>
        <end position="577"/>
    </location>
</feature>
<accession>A0A218KRW4</accession>
<feature type="coiled-coil region" evidence="1">
    <location>
        <begin position="433"/>
        <end position="475"/>
    </location>
</feature>